<dbReference type="InterPro" id="IPR050194">
    <property type="entry name" value="Glycosyltransferase_grp1"/>
</dbReference>
<name>A0ABV0BRW4_9SPHI</name>
<evidence type="ECO:0000259" key="2">
    <source>
        <dbReference type="Pfam" id="PF13439"/>
    </source>
</evidence>
<dbReference type="Pfam" id="PF00534">
    <property type="entry name" value="Glycos_transf_1"/>
    <property type="match status" value="1"/>
</dbReference>
<evidence type="ECO:0000259" key="1">
    <source>
        <dbReference type="Pfam" id="PF00534"/>
    </source>
</evidence>
<comment type="caution">
    <text evidence="3">The sequence shown here is derived from an EMBL/GenBank/DDBJ whole genome shotgun (WGS) entry which is preliminary data.</text>
</comment>
<dbReference type="Pfam" id="PF13439">
    <property type="entry name" value="Glyco_transf_4"/>
    <property type="match status" value="1"/>
</dbReference>
<evidence type="ECO:0000313" key="3">
    <source>
        <dbReference type="EMBL" id="MEN5377535.1"/>
    </source>
</evidence>
<feature type="domain" description="Glycosyl transferase family 1" evidence="1">
    <location>
        <begin position="208"/>
        <end position="356"/>
    </location>
</feature>
<keyword evidence="3" id="KW-0808">Transferase</keyword>
<organism evidence="3 4">
    <name type="scientific">Sphingobacterium kitahiroshimense</name>
    <dbReference type="NCBI Taxonomy" id="470446"/>
    <lineage>
        <taxon>Bacteria</taxon>
        <taxon>Pseudomonadati</taxon>
        <taxon>Bacteroidota</taxon>
        <taxon>Sphingobacteriia</taxon>
        <taxon>Sphingobacteriales</taxon>
        <taxon>Sphingobacteriaceae</taxon>
        <taxon>Sphingobacterium</taxon>
    </lineage>
</organism>
<proteinExistence type="predicted"/>
<dbReference type="RefSeq" id="WP_260292200.1">
    <property type="nucleotide sequence ID" value="NZ_JBDJNQ010000003.1"/>
</dbReference>
<feature type="domain" description="Glycosyltransferase subfamily 4-like N-terminal" evidence="2">
    <location>
        <begin position="17"/>
        <end position="188"/>
    </location>
</feature>
<sequence length="393" mass="44738">MMIRVAFFAEIMIPDFDGASRTIFQLVDRIDKKRFEFLFIYGTGPDQVQDFESLKIPSLSIPIQQNYSMAIPALADQRLKKKLQDFNPDIIHIATPSLLGFYGQRYALKNQIPVISIYHTHFVSYIDYYLKHFTFLVGPTKKRIIQTQNKFYNNCDKIYIPTNSIVCELTKMGINPSLMQIWKRGIDNSLFSPDKKDHNWLQEITGNRHPTILFASRLVWEKNLKILIAIYSLLKQQNILFNFIVAGDGSAMDSCRQQMPEAIFLGKLNHHDLAKLYASSTLFVFPSHSETYGNVVIEAMASALPCIIADGGGSADLITESVTGFKCKPQDAAAFVNRIIHLLQDSRLRKEIGHAGLQFSKSIDWSSLANTYFEDLEQMNRTANDSIIKFQVG</sequence>
<dbReference type="SUPFAM" id="SSF53756">
    <property type="entry name" value="UDP-Glycosyltransferase/glycogen phosphorylase"/>
    <property type="match status" value="1"/>
</dbReference>
<dbReference type="EMBL" id="JBDJNQ010000003">
    <property type="protein sequence ID" value="MEN5377535.1"/>
    <property type="molecule type" value="Genomic_DNA"/>
</dbReference>
<dbReference type="CDD" id="cd03814">
    <property type="entry name" value="GT4-like"/>
    <property type="match status" value="1"/>
</dbReference>
<protein>
    <submittedName>
        <fullName evidence="3">Glycosyltransferase family 1 protein</fullName>
        <ecNumber evidence="3">2.4.-.-</ecNumber>
    </submittedName>
</protein>
<reference evidence="3 4" key="1">
    <citation type="submission" date="2024-04" db="EMBL/GenBank/DDBJ databases">
        <title>WGS of bacteria from Torrens River.</title>
        <authorList>
            <person name="Wyrsch E.R."/>
            <person name="Drigo B."/>
        </authorList>
    </citation>
    <scope>NUCLEOTIDE SEQUENCE [LARGE SCALE GENOMIC DNA]</scope>
    <source>
        <strain evidence="3 4">TWI391</strain>
    </source>
</reference>
<dbReference type="GO" id="GO:0016757">
    <property type="term" value="F:glycosyltransferase activity"/>
    <property type="evidence" value="ECO:0007669"/>
    <property type="project" value="UniProtKB-KW"/>
</dbReference>
<dbReference type="PANTHER" id="PTHR45947">
    <property type="entry name" value="SULFOQUINOVOSYL TRANSFERASE SQD2"/>
    <property type="match status" value="1"/>
</dbReference>
<keyword evidence="4" id="KW-1185">Reference proteome</keyword>
<dbReference type="InterPro" id="IPR028098">
    <property type="entry name" value="Glyco_trans_4-like_N"/>
</dbReference>
<evidence type="ECO:0000313" key="4">
    <source>
        <dbReference type="Proteomes" id="UP001409291"/>
    </source>
</evidence>
<keyword evidence="3" id="KW-0328">Glycosyltransferase</keyword>
<dbReference type="InterPro" id="IPR001296">
    <property type="entry name" value="Glyco_trans_1"/>
</dbReference>
<dbReference type="EC" id="2.4.-.-" evidence="3"/>
<accession>A0ABV0BRW4</accession>
<dbReference type="Gene3D" id="3.40.50.2000">
    <property type="entry name" value="Glycogen Phosphorylase B"/>
    <property type="match status" value="2"/>
</dbReference>
<gene>
    <name evidence="3" type="ORF">ABE541_09700</name>
</gene>
<dbReference type="PANTHER" id="PTHR45947:SF3">
    <property type="entry name" value="SULFOQUINOVOSYL TRANSFERASE SQD2"/>
    <property type="match status" value="1"/>
</dbReference>
<dbReference type="Proteomes" id="UP001409291">
    <property type="component" value="Unassembled WGS sequence"/>
</dbReference>